<evidence type="ECO:0000313" key="2">
    <source>
        <dbReference type="Proteomes" id="UP000256405"/>
    </source>
</evidence>
<dbReference type="AlphaFoldDB" id="A0A3E0E8Q9"/>
<comment type="caution">
    <text evidence="1">The sequence shown here is derived from an EMBL/GenBank/DDBJ whole genome shotgun (WGS) entry which is preliminary data.</text>
</comment>
<protein>
    <submittedName>
        <fullName evidence="1">Uncharacterized protein</fullName>
    </submittedName>
</protein>
<proteinExistence type="predicted"/>
<evidence type="ECO:0000313" key="1">
    <source>
        <dbReference type="EMBL" id="REG94625.1"/>
    </source>
</evidence>
<organism evidence="1 2">
    <name type="scientific">Algoriphagus antarcticus</name>
    <dbReference type="NCBI Taxonomy" id="238540"/>
    <lineage>
        <taxon>Bacteria</taxon>
        <taxon>Pseudomonadati</taxon>
        <taxon>Bacteroidota</taxon>
        <taxon>Cytophagia</taxon>
        <taxon>Cytophagales</taxon>
        <taxon>Cyclobacteriaceae</taxon>
        <taxon>Algoriphagus</taxon>
    </lineage>
</organism>
<sequence>MIGFSSITLFSEANSAGQDCRTTLRTVYIRHSKKEAQLLTTLQLYG</sequence>
<accession>A0A3E0E8Q9</accession>
<reference evidence="1 2" key="1">
    <citation type="submission" date="2018-08" db="EMBL/GenBank/DDBJ databases">
        <title>Genomic Encyclopedia of Archaeal and Bacterial Type Strains, Phase II (KMG-II): from individual species to whole genera.</title>
        <authorList>
            <person name="Goeker M."/>
        </authorList>
    </citation>
    <scope>NUCLEOTIDE SEQUENCE [LARGE SCALE GENOMIC DNA]</scope>
    <source>
        <strain evidence="1 2">DSM 15986</strain>
    </source>
</reference>
<name>A0A3E0E8Q9_9BACT</name>
<dbReference type="EMBL" id="QUNF01000001">
    <property type="protein sequence ID" value="REG94625.1"/>
    <property type="molecule type" value="Genomic_DNA"/>
</dbReference>
<dbReference type="Proteomes" id="UP000256405">
    <property type="component" value="Unassembled WGS sequence"/>
</dbReference>
<gene>
    <name evidence="1" type="ORF">C8N25_101461</name>
</gene>
<keyword evidence="2" id="KW-1185">Reference proteome</keyword>